<comment type="caution">
    <text evidence="9">Lacks conserved residue(s) required for the propagation of feature annotation.</text>
</comment>
<keyword evidence="7 9" id="KW-0472">Membrane</keyword>
<comment type="subcellular location">
    <subcellularLocation>
        <location evidence="9">Cell membrane</location>
        <topology evidence="9">Multi-pass membrane protein</topology>
    </subcellularLocation>
    <subcellularLocation>
        <location evidence="1">Membrane</location>
        <topology evidence="1">Multi-pass membrane protein</topology>
    </subcellularLocation>
</comment>
<evidence type="ECO:0000256" key="7">
    <source>
        <dbReference type="ARBA" id="ARBA00023136"/>
    </source>
</evidence>
<evidence type="ECO:0000313" key="11">
    <source>
        <dbReference type="Proteomes" id="UP000190813"/>
    </source>
</evidence>
<sequence>MGFIKEFKEFAIKGNAFDLAVGVIIGGAFGKIVTSVIDDLVMPIVAAIAGKPDFSSIYFAMGKGSELIPAGATLAKAKEIAPDAAIFAYGNFITVAINFLLLAFVVFLMVKSINKMKKKQADEPAAEPSSTDKLLMEIRDQLKKN</sequence>
<feature type="transmembrane region" description="Helical" evidence="9">
    <location>
        <begin position="86"/>
        <end position="110"/>
    </location>
</feature>
<keyword evidence="11" id="KW-1185">Reference proteome</keyword>
<keyword evidence="5 9" id="KW-1133">Transmembrane helix</keyword>
<dbReference type="AlphaFoldDB" id="A0A1T3MUP3"/>
<name>A0A1T3MUP3_9FLAO</name>
<evidence type="ECO:0000256" key="8">
    <source>
        <dbReference type="ARBA" id="ARBA00023303"/>
    </source>
</evidence>
<evidence type="ECO:0000256" key="5">
    <source>
        <dbReference type="ARBA" id="ARBA00022989"/>
    </source>
</evidence>
<dbReference type="InterPro" id="IPR037673">
    <property type="entry name" value="MSC/AndL"/>
</dbReference>
<dbReference type="Proteomes" id="UP000190813">
    <property type="component" value="Unassembled WGS sequence"/>
</dbReference>
<evidence type="ECO:0000256" key="4">
    <source>
        <dbReference type="ARBA" id="ARBA00022692"/>
    </source>
</evidence>
<dbReference type="Pfam" id="PF01741">
    <property type="entry name" value="MscL"/>
    <property type="match status" value="1"/>
</dbReference>
<dbReference type="GO" id="GO:0005886">
    <property type="term" value="C:plasma membrane"/>
    <property type="evidence" value="ECO:0007669"/>
    <property type="project" value="UniProtKB-SubCell"/>
</dbReference>
<dbReference type="GO" id="GO:0008381">
    <property type="term" value="F:mechanosensitive monoatomic ion channel activity"/>
    <property type="evidence" value="ECO:0007669"/>
    <property type="project" value="UniProtKB-UniRule"/>
</dbReference>
<keyword evidence="6 9" id="KW-0406">Ion transport</keyword>
<evidence type="ECO:0000313" key="10">
    <source>
        <dbReference type="EMBL" id="OPC68308.1"/>
    </source>
</evidence>
<accession>A0A1T3MUP3</accession>
<dbReference type="EMBL" id="MAHX01000005">
    <property type="protein sequence ID" value="OPC68308.1"/>
    <property type="molecule type" value="Genomic_DNA"/>
</dbReference>
<dbReference type="PANTHER" id="PTHR30266">
    <property type="entry name" value="MECHANOSENSITIVE CHANNEL MSCL"/>
    <property type="match status" value="1"/>
</dbReference>
<keyword evidence="4 9" id="KW-0812">Transmembrane</keyword>
<evidence type="ECO:0000256" key="1">
    <source>
        <dbReference type="ARBA" id="ARBA00004141"/>
    </source>
</evidence>
<dbReference type="PRINTS" id="PR01264">
    <property type="entry name" value="MECHCHANNEL"/>
</dbReference>
<evidence type="ECO:0000256" key="2">
    <source>
        <dbReference type="ARBA" id="ARBA00022448"/>
    </source>
</evidence>
<dbReference type="InterPro" id="IPR001185">
    <property type="entry name" value="MS_channel"/>
</dbReference>
<organism evidence="10 11">
    <name type="scientific">Elizabethkingia occulta</name>
    <dbReference type="NCBI Taxonomy" id="1867263"/>
    <lineage>
        <taxon>Bacteria</taxon>
        <taxon>Pseudomonadati</taxon>
        <taxon>Bacteroidota</taxon>
        <taxon>Flavobacteriia</taxon>
        <taxon>Flavobacteriales</taxon>
        <taxon>Weeksellaceae</taxon>
        <taxon>Elizabethkingia</taxon>
    </lineage>
</organism>
<comment type="subunit">
    <text evidence="9">Homopentamer.</text>
</comment>
<comment type="similarity">
    <text evidence="9">Belongs to the MscL family.</text>
</comment>
<evidence type="ECO:0000256" key="3">
    <source>
        <dbReference type="ARBA" id="ARBA00022475"/>
    </source>
</evidence>
<dbReference type="NCBIfam" id="TIGR00220">
    <property type="entry name" value="mscL"/>
    <property type="match status" value="1"/>
</dbReference>
<dbReference type="InterPro" id="IPR036019">
    <property type="entry name" value="MscL_channel"/>
</dbReference>
<dbReference type="SUPFAM" id="SSF81330">
    <property type="entry name" value="Gated mechanosensitive channel"/>
    <property type="match status" value="1"/>
</dbReference>
<dbReference type="Gene3D" id="1.10.1200.120">
    <property type="entry name" value="Large-conductance mechanosensitive channel, MscL, domain 1"/>
    <property type="match status" value="1"/>
</dbReference>
<keyword evidence="3 9" id="KW-1003">Cell membrane</keyword>
<keyword evidence="2 9" id="KW-0813">Transport</keyword>
<dbReference type="PANTHER" id="PTHR30266:SF2">
    <property type="entry name" value="LARGE-CONDUCTANCE MECHANOSENSITIVE CHANNEL"/>
    <property type="match status" value="1"/>
</dbReference>
<dbReference type="HAMAP" id="MF_00115">
    <property type="entry name" value="MscL"/>
    <property type="match status" value="1"/>
</dbReference>
<dbReference type="NCBIfam" id="NF010557">
    <property type="entry name" value="PRK13952.1"/>
    <property type="match status" value="1"/>
</dbReference>
<proteinExistence type="inferred from homology"/>
<gene>
    <name evidence="9 10" type="primary">mscL</name>
    <name evidence="10" type="ORF">BAZ10_14165</name>
</gene>
<dbReference type="RefSeq" id="WP_078770886.1">
    <property type="nucleotide sequence ID" value="NZ_CBCSBR010000025.1"/>
</dbReference>
<reference evidence="10 11" key="1">
    <citation type="submission" date="2016-06" db="EMBL/GenBank/DDBJ databases">
        <title>Revisiting the taxonomy of the Elizabethkingia Genus based on Whole-Genome Sequencing, Optical Mapping, and MALDI-TOF.</title>
        <authorList>
            <person name="Nicholson A.C."/>
        </authorList>
    </citation>
    <scope>NUCLEOTIDE SEQUENCE [LARGE SCALE GENOMIC DNA]</scope>
    <source>
        <strain evidence="10 11">G4070</strain>
    </source>
</reference>
<protein>
    <recommendedName>
        <fullName evidence="9">Large-conductance mechanosensitive channel</fullName>
    </recommendedName>
</protein>
<comment type="function">
    <text evidence="9">Channel that opens in response to stretch forces in the membrane lipid bilayer. May participate in the regulation of osmotic pressure changes within the cell.</text>
</comment>
<comment type="caution">
    <text evidence="10">The sequence shown here is derived from an EMBL/GenBank/DDBJ whole genome shotgun (WGS) entry which is preliminary data.</text>
</comment>
<evidence type="ECO:0000256" key="6">
    <source>
        <dbReference type="ARBA" id="ARBA00023065"/>
    </source>
</evidence>
<evidence type="ECO:0000256" key="9">
    <source>
        <dbReference type="HAMAP-Rule" id="MF_00115"/>
    </source>
</evidence>
<keyword evidence="8 9" id="KW-0407">Ion channel</keyword>